<feature type="coiled-coil region" evidence="10">
    <location>
        <begin position="362"/>
        <end position="400"/>
    </location>
</feature>
<dbReference type="EC" id="6.1.1.7" evidence="2"/>
<evidence type="ECO:0000256" key="3">
    <source>
        <dbReference type="ARBA" id="ARBA00022555"/>
    </source>
</evidence>
<proteinExistence type="inferred from homology"/>
<dbReference type="AlphaFoldDB" id="A0A2M8LGA8"/>
<evidence type="ECO:0000256" key="8">
    <source>
        <dbReference type="ARBA" id="ARBA00022917"/>
    </source>
</evidence>
<protein>
    <recommendedName>
        <fullName evidence="2">alanine--tRNA ligase</fullName>
        <ecNumber evidence="2">6.1.1.7</ecNumber>
    </recommendedName>
</protein>
<dbReference type="InterPro" id="IPR018164">
    <property type="entry name" value="Ala-tRNA-synth_IIc_N"/>
</dbReference>
<dbReference type="SUPFAM" id="SSF55681">
    <property type="entry name" value="Class II aaRS and biotin synthetases"/>
    <property type="match status" value="1"/>
</dbReference>
<dbReference type="FunFam" id="3.30.980.10:FF:000004">
    <property type="entry name" value="Alanine--tRNA ligase, cytoplasmic"/>
    <property type="match status" value="1"/>
</dbReference>
<reference evidence="13" key="1">
    <citation type="submission" date="2017-09" db="EMBL/GenBank/DDBJ databases">
        <title>Depth-based differentiation of microbial function through sediment-hosted aquifers and enrichment of novel symbionts in the deep terrestrial subsurface.</title>
        <authorList>
            <person name="Probst A.J."/>
            <person name="Ladd B."/>
            <person name="Jarett J.K."/>
            <person name="Geller-Mcgrath D.E."/>
            <person name="Sieber C.M.K."/>
            <person name="Emerson J.B."/>
            <person name="Anantharaman K."/>
            <person name="Thomas B.C."/>
            <person name="Malmstrom R."/>
            <person name="Stieglmeier M."/>
            <person name="Klingl A."/>
            <person name="Woyke T."/>
            <person name="Ryan C.M."/>
            <person name="Banfield J.F."/>
        </authorList>
    </citation>
    <scope>NUCLEOTIDE SEQUENCE [LARGE SCALE GENOMIC DNA]</scope>
</reference>
<organism evidence="12 13">
    <name type="scientific">Candidatus Uhrbacteria bacterium CG10_big_fil_rev_8_21_14_0_10_48_16</name>
    <dbReference type="NCBI Taxonomy" id="1975038"/>
    <lineage>
        <taxon>Bacteria</taxon>
        <taxon>Candidatus Uhriibacteriota</taxon>
    </lineage>
</organism>
<keyword evidence="3" id="KW-0820">tRNA-binding</keyword>
<comment type="similarity">
    <text evidence="1">Belongs to the class-II aminoacyl-tRNA synthetase family.</text>
</comment>
<dbReference type="SMART" id="SM00863">
    <property type="entry name" value="tRNA_SAD"/>
    <property type="match status" value="1"/>
</dbReference>
<gene>
    <name evidence="12" type="ORF">COV05_03955</name>
</gene>
<keyword evidence="7" id="KW-0694">RNA-binding</keyword>
<dbReference type="Gene3D" id="3.30.54.20">
    <property type="match status" value="1"/>
</dbReference>
<keyword evidence="6" id="KW-0067">ATP-binding</keyword>
<dbReference type="NCBIfam" id="NF002436">
    <property type="entry name" value="PRK01584.1"/>
    <property type="match status" value="1"/>
</dbReference>
<evidence type="ECO:0000256" key="4">
    <source>
        <dbReference type="ARBA" id="ARBA00022598"/>
    </source>
</evidence>
<dbReference type="GO" id="GO:0004813">
    <property type="term" value="F:alanine-tRNA ligase activity"/>
    <property type="evidence" value="ECO:0007669"/>
    <property type="project" value="UniProtKB-EC"/>
</dbReference>
<dbReference type="Gene3D" id="3.30.980.10">
    <property type="entry name" value="Threonyl-trna Synthetase, Chain A, domain 2"/>
    <property type="match status" value="1"/>
</dbReference>
<sequence length="625" mass="71006">MTIHEIRTKYLKFFEERGHVVIPSASLLPENDPTTLFTGSGMQPMVPYLLGEAHPQGVRLADSQKCFRSQDIEEVGDNRHTTFFEMLGNWSLGDYFKEEQIPWMFEFLTQTIGLDPQNLYVTVFRGNAQISKDEEAVGIWKKVFSDVGIEALDVDFSERDGMQGGRIFYYDETKNWWSRSGTPDKMPVGEPGGPDSEMFWDFGMDLGIHERSEFKDLPCHVNCDCGRFLEIGNNVFMEYKKTEDGFERLPQKNVDFGGGLIRIAAALNGNPDIFAVDAFQTAKEALESLSSASYESSPEITRSMRVILDHVCAATFLIGDDVFPSNKDQGYFVRRLIRRAVRFGKKLGIDTAFVSEIGSLYIREYQKDYVHLKQKEDRILEELAREEEKFSKTLLKGEREFEKMFSQKGKISGEDAFILYSTYGFPIELSEEMAEEQGQHVDRTIFMEEFRKHQDLSRSGSTQKFAGGLADHSDATVKLHTATHMLHQALRTVLGEHVEQKGSNITSDRLRFDFSHAEKMTQEQIQAVEDLVNQQIEKDLLVHFEMLSLEQAKERGAIGLFEDKYSELGDQIKVYFIGDEATGGSYSKEVCGGPHVEHTGILGHFKISKEESASSGVRRIKAVLE</sequence>
<evidence type="ECO:0000256" key="9">
    <source>
        <dbReference type="ARBA" id="ARBA00023146"/>
    </source>
</evidence>
<dbReference type="PANTHER" id="PTHR11777">
    <property type="entry name" value="ALANYL-TRNA SYNTHETASE"/>
    <property type="match status" value="1"/>
</dbReference>
<dbReference type="Gene3D" id="3.30.930.10">
    <property type="entry name" value="Bira Bifunctional Protein, Domain 2"/>
    <property type="match status" value="1"/>
</dbReference>
<keyword evidence="5" id="KW-0547">Nucleotide-binding</keyword>
<dbReference type="SUPFAM" id="SSF101353">
    <property type="entry name" value="Putative anticodon-binding domain of alanyl-tRNA synthetase (AlaRS)"/>
    <property type="match status" value="1"/>
</dbReference>
<dbReference type="PRINTS" id="PR00980">
    <property type="entry name" value="TRNASYNTHALA"/>
</dbReference>
<dbReference type="GO" id="GO:0002161">
    <property type="term" value="F:aminoacyl-tRNA deacylase activity"/>
    <property type="evidence" value="ECO:0007669"/>
    <property type="project" value="TreeGrafter"/>
</dbReference>
<keyword evidence="9" id="KW-0030">Aminoacyl-tRNA synthetase</keyword>
<evidence type="ECO:0000313" key="13">
    <source>
        <dbReference type="Proteomes" id="UP000231436"/>
    </source>
</evidence>
<dbReference type="InterPro" id="IPR018162">
    <property type="entry name" value="Ala-tRNA-ligase_IIc_anticod-bd"/>
</dbReference>
<dbReference type="GO" id="GO:0005737">
    <property type="term" value="C:cytoplasm"/>
    <property type="evidence" value="ECO:0007669"/>
    <property type="project" value="InterPro"/>
</dbReference>
<feature type="domain" description="Alanyl-transfer RNA synthetases family profile" evidence="11">
    <location>
        <begin position="1"/>
        <end position="625"/>
    </location>
</feature>
<dbReference type="SUPFAM" id="SSF55186">
    <property type="entry name" value="ThrRS/AlaRS common domain"/>
    <property type="match status" value="1"/>
</dbReference>
<dbReference type="EMBL" id="PFEU01000018">
    <property type="protein sequence ID" value="PJE76494.1"/>
    <property type="molecule type" value="Genomic_DNA"/>
</dbReference>
<dbReference type="PANTHER" id="PTHR11777:SF9">
    <property type="entry name" value="ALANINE--TRNA LIGASE, CYTOPLASMIC"/>
    <property type="match status" value="1"/>
</dbReference>
<dbReference type="PROSITE" id="PS50860">
    <property type="entry name" value="AA_TRNA_LIGASE_II_ALA"/>
    <property type="match status" value="1"/>
</dbReference>
<dbReference type="GO" id="GO:0005524">
    <property type="term" value="F:ATP binding"/>
    <property type="evidence" value="ECO:0007669"/>
    <property type="project" value="UniProtKB-KW"/>
</dbReference>
<evidence type="ECO:0000256" key="2">
    <source>
        <dbReference type="ARBA" id="ARBA00013168"/>
    </source>
</evidence>
<keyword evidence="8" id="KW-0648">Protein biosynthesis</keyword>
<dbReference type="InterPro" id="IPR045864">
    <property type="entry name" value="aa-tRNA-synth_II/BPL/LPL"/>
</dbReference>
<dbReference type="InterPro" id="IPR018165">
    <property type="entry name" value="Ala-tRNA-synth_IIc_core"/>
</dbReference>
<dbReference type="InterPro" id="IPR018163">
    <property type="entry name" value="Thr/Ala-tRNA-synth_IIc_edit"/>
</dbReference>
<dbReference type="InterPro" id="IPR002318">
    <property type="entry name" value="Ala-tRNA-lgiase_IIc"/>
</dbReference>
<evidence type="ECO:0000256" key="7">
    <source>
        <dbReference type="ARBA" id="ARBA00022884"/>
    </source>
</evidence>
<evidence type="ECO:0000256" key="5">
    <source>
        <dbReference type="ARBA" id="ARBA00022741"/>
    </source>
</evidence>
<dbReference type="GO" id="GO:0006419">
    <property type="term" value="P:alanyl-tRNA aminoacylation"/>
    <property type="evidence" value="ECO:0007669"/>
    <property type="project" value="InterPro"/>
</dbReference>
<evidence type="ECO:0000259" key="11">
    <source>
        <dbReference type="PROSITE" id="PS50860"/>
    </source>
</evidence>
<dbReference type="GO" id="GO:0000049">
    <property type="term" value="F:tRNA binding"/>
    <property type="evidence" value="ECO:0007669"/>
    <property type="project" value="UniProtKB-KW"/>
</dbReference>
<evidence type="ECO:0000256" key="10">
    <source>
        <dbReference type="SAM" id="Coils"/>
    </source>
</evidence>
<evidence type="ECO:0000256" key="6">
    <source>
        <dbReference type="ARBA" id="ARBA00022840"/>
    </source>
</evidence>
<evidence type="ECO:0000313" key="12">
    <source>
        <dbReference type="EMBL" id="PJE76494.1"/>
    </source>
</evidence>
<dbReference type="InterPro" id="IPR012947">
    <property type="entry name" value="tRNA_SAD"/>
</dbReference>
<dbReference type="Pfam" id="PF07973">
    <property type="entry name" value="tRNA_SAD"/>
    <property type="match status" value="1"/>
</dbReference>
<dbReference type="InterPro" id="IPR050058">
    <property type="entry name" value="Ala-tRNA_ligase"/>
</dbReference>
<dbReference type="Pfam" id="PF01411">
    <property type="entry name" value="tRNA-synt_2c"/>
    <property type="match status" value="1"/>
</dbReference>
<accession>A0A2M8LGA8</accession>
<evidence type="ECO:0000256" key="1">
    <source>
        <dbReference type="ARBA" id="ARBA00008226"/>
    </source>
</evidence>
<keyword evidence="4 12" id="KW-0436">Ligase</keyword>
<dbReference type="Proteomes" id="UP000231436">
    <property type="component" value="Unassembled WGS sequence"/>
</dbReference>
<name>A0A2M8LGA8_9BACT</name>
<dbReference type="CDD" id="cd00673">
    <property type="entry name" value="AlaRS_core"/>
    <property type="match status" value="1"/>
</dbReference>
<comment type="caution">
    <text evidence="12">The sequence shown here is derived from an EMBL/GenBank/DDBJ whole genome shotgun (WGS) entry which is preliminary data.</text>
</comment>
<keyword evidence="10" id="KW-0175">Coiled coil</keyword>